<reference evidence="5" key="1">
    <citation type="submission" date="2016-10" db="EMBL/GenBank/DDBJ databases">
        <authorList>
            <person name="Varghese N."/>
            <person name="Submissions S."/>
        </authorList>
    </citation>
    <scope>NUCLEOTIDE SEQUENCE [LARGE SCALE GENOMIC DNA]</scope>
    <source>
        <strain evidence="5">CGMCC 1.6199</strain>
    </source>
</reference>
<evidence type="ECO:0000259" key="3">
    <source>
        <dbReference type="Pfam" id="PF01551"/>
    </source>
</evidence>
<keyword evidence="5" id="KW-1185">Reference proteome</keyword>
<evidence type="ECO:0000256" key="2">
    <source>
        <dbReference type="SAM" id="Phobius"/>
    </source>
</evidence>
<proteinExistence type="predicted"/>
<keyword evidence="2" id="KW-1133">Transmembrane helix</keyword>
<evidence type="ECO:0000256" key="1">
    <source>
        <dbReference type="SAM" id="MobiDB-lite"/>
    </source>
</evidence>
<protein>
    <submittedName>
        <fullName evidence="4">Stage IV sporulation protein FA</fullName>
    </submittedName>
</protein>
<sequence length="254" mass="28549">MKKDVRQIRKNIAKRKKEHPLSHTVPDKQVVAPFPQEEEKHGYLPFNSSQGTSPRSRKESFAATLILKGILAGVLFFGVSMIHQLDADWVDRPKQWTTQAFSEEFPFASVNAWYQNKFGSPLAMVPNQEETEELPAVLPVNGTVSQSFQSNGEAIRIAASEKSEVVAVEDGTVIFAGNKSDTGKTVIVQHADRSKSIYGYLTDIDVYQYQFIGDNHVIGQFDPVEGEKQDIYFAIQKNNQYLDPVQVMQVDEQP</sequence>
<dbReference type="InterPro" id="IPR050570">
    <property type="entry name" value="Cell_wall_metabolism_enzyme"/>
</dbReference>
<dbReference type="PANTHER" id="PTHR21666">
    <property type="entry name" value="PEPTIDASE-RELATED"/>
    <property type="match status" value="1"/>
</dbReference>
<keyword evidence="2" id="KW-0812">Transmembrane</keyword>
<evidence type="ECO:0000313" key="4">
    <source>
        <dbReference type="EMBL" id="SDM98706.1"/>
    </source>
</evidence>
<dbReference type="Pfam" id="PF01551">
    <property type="entry name" value="Peptidase_M23"/>
    <property type="match status" value="1"/>
</dbReference>
<feature type="region of interest" description="Disordered" evidence="1">
    <location>
        <begin position="12"/>
        <end position="55"/>
    </location>
</feature>
<accession>A0A1G9XQL0</accession>
<gene>
    <name evidence="4" type="ORF">SAMN05216244_3913</name>
</gene>
<keyword evidence="2" id="KW-0472">Membrane</keyword>
<feature type="domain" description="M23ase beta-sheet core" evidence="3">
    <location>
        <begin position="153"/>
        <end position="244"/>
    </location>
</feature>
<dbReference type="AlphaFoldDB" id="A0A1G9XQL0"/>
<evidence type="ECO:0000313" key="5">
    <source>
        <dbReference type="Proteomes" id="UP000182347"/>
    </source>
</evidence>
<name>A0A1G9XQL0_9BACI</name>
<dbReference type="GO" id="GO:0004222">
    <property type="term" value="F:metalloendopeptidase activity"/>
    <property type="evidence" value="ECO:0007669"/>
    <property type="project" value="TreeGrafter"/>
</dbReference>
<dbReference type="InterPro" id="IPR011055">
    <property type="entry name" value="Dup_hybrid_motif"/>
</dbReference>
<dbReference type="PANTHER" id="PTHR21666:SF274">
    <property type="entry name" value="STAGE IV SPORULATION PROTEIN FA"/>
    <property type="match status" value="1"/>
</dbReference>
<dbReference type="STRING" id="482461.SAMN05216244_3913"/>
<dbReference type="CDD" id="cd12797">
    <property type="entry name" value="M23_peptidase"/>
    <property type="match status" value="1"/>
</dbReference>
<dbReference type="Gene3D" id="2.70.70.10">
    <property type="entry name" value="Glucose Permease (Domain IIA)"/>
    <property type="match status" value="1"/>
</dbReference>
<dbReference type="InterPro" id="IPR016047">
    <property type="entry name" value="M23ase_b-sheet_dom"/>
</dbReference>
<dbReference type="SUPFAM" id="SSF51261">
    <property type="entry name" value="Duplicated hybrid motif"/>
    <property type="match status" value="1"/>
</dbReference>
<feature type="transmembrane region" description="Helical" evidence="2">
    <location>
        <begin position="65"/>
        <end position="85"/>
    </location>
</feature>
<dbReference type="Proteomes" id="UP000182347">
    <property type="component" value="Unassembled WGS sequence"/>
</dbReference>
<dbReference type="EMBL" id="FNHF01000007">
    <property type="protein sequence ID" value="SDM98706.1"/>
    <property type="molecule type" value="Genomic_DNA"/>
</dbReference>
<organism evidence="4 5">
    <name type="scientific">Sediminibacillus halophilus</name>
    <dbReference type="NCBI Taxonomy" id="482461"/>
    <lineage>
        <taxon>Bacteria</taxon>
        <taxon>Bacillati</taxon>
        <taxon>Bacillota</taxon>
        <taxon>Bacilli</taxon>
        <taxon>Bacillales</taxon>
        <taxon>Bacillaceae</taxon>
        <taxon>Sediminibacillus</taxon>
    </lineage>
</organism>